<proteinExistence type="predicted"/>
<dbReference type="GeneID" id="90982340"/>
<sequence>METGSEAGRAYDRAAQEYFARGFEKYLAEGRAPSKELLSVFRRFKQWLCDIYKSLTELDVELSDDIREVFDRMLATEEAVERLKAEREMDAAMAALPEGDAESMGAPPDFGDDPYEAAKEYMLSDLLEKLTPERRKAMADRAEELRPEITRAVVEEAGFRAISVMEENPEMRLSADAVLDEFGENVVSAMPEGTLAEKPGEGMTDLSVAAKALGFESAKDMIDAVAGRRSVSSEIDARVREAMANEFADESASFEAMDAAAEAALYETNDTGERIAAEAEVDFAAASEEVQAAEESEAEPEFADDEEARAYHEAFRDIFEADEAAKAEREDPRSRKNVMAWIRANGGFSYRAVEAAIGREQARELIKKTGPGLFKKDAALGLDTAAQALSSMGVSFESDEALLKVLMKDSTVRSPVEIAAAEARKETIREFKAEYKVLRDKLRSEAQEEKKEGREKLSALRKKLKAQYEERTETLRDKYQKMTERQRAEFDERKQRERERKNAARMKRALEKQTEKSVNKKETAGAARLATRNTVTAMTVQRLYDVSGWVKVEKESRAEADKALRARDEGRYKGAKRKELYAHEMVRAMYKARGRAEYIRKKLAEYQGRGRKRTFGMTPEYLRQLDAMLSRLDLERRKNKDKLALKPEDMTEQAKPLDEFIKEQAEDGTPLLVPEWMLSAAESHKYESLRMDELEEVYKATQNMVQAGRDENKTIALAKNVDLAGIDVQVLARAQGYYGKKKVHGKTVVEVAKEDPKLAADFIADLDTAEAMCRALDGYEDFGPMQDFVFRPIREAVSREYAELNRVFGAFRDLKLKVYGGDFRADMKKRDIGVPEYRRETDEKTGKPYYVQTGRMSLFTQENIICAAFNMGNADNIARLKDGWGWTDKDIERIKDQLTEKDWRYVQGVWDLLEEMWPKVRKVHELLTGTTIEKVEAQKLRTKFGELRGGYYPIVTDLRYSESAAAQSERQEVMATAPLDHAQRFAKNGHRKARAENVLGRPPLLSFTVLDNHVANVIHDYELSPAVRDARKILRRDAVRSVIKSVLGERGLRNFNHWLNDVAANTKNNGVARGSGDRFVQGLKSNTAMFALGANLGGALMQPLGYFPLAHRIGFANTAMAIMDWLAHPQETFDFCREHSAFMREQLDNGNSEVRKLRQNWTTNDHGISKAADMMLSIYPFMQNMCNAPGWVQCYKMGLAKYGAEEKAVAYADSVIRQTQSASTIADLSTFERSGTIGQMATMFYSWFRVMYQMQNEAIRKVKYEHGLFNKTKDLASYTLYVLIAQSIAEALLRGSGPDAEDDDPMWAWAKWTAGRLLLAPLSTVPVARELGNFVDADFKFGVKMSPVQSALDSVGRAVMVAYKQGGRAMSGEDVEWGKAAEAAATLAGYRFGVPNRAMIRAAEAFLRYFNEDESIPWLYLTLGGGWSEKKSDVKLWLLFGLYVILSIQCIGGV</sequence>
<dbReference type="eggNOG" id="ENOG502ZABJ">
    <property type="taxonomic scope" value="Bacteria"/>
</dbReference>
<dbReference type="EMBL" id="JMKI01000002">
    <property type="protein sequence ID" value="KEJ93458.1"/>
    <property type="molecule type" value="Genomic_DNA"/>
</dbReference>
<evidence type="ECO:0008006" key="4">
    <source>
        <dbReference type="Google" id="ProtNLM"/>
    </source>
</evidence>
<keyword evidence="3" id="KW-1185">Reference proteome</keyword>
<evidence type="ECO:0000256" key="1">
    <source>
        <dbReference type="SAM" id="MobiDB-lite"/>
    </source>
</evidence>
<dbReference type="STRING" id="2754.EH55_01380"/>
<evidence type="ECO:0000313" key="3">
    <source>
        <dbReference type="Proteomes" id="UP000027665"/>
    </source>
</evidence>
<feature type="region of interest" description="Disordered" evidence="1">
    <location>
        <begin position="482"/>
        <end position="525"/>
    </location>
</feature>
<dbReference type="Proteomes" id="UP000027665">
    <property type="component" value="Unassembled WGS sequence"/>
</dbReference>
<gene>
    <name evidence="2" type="ORF">EH55_01380</name>
</gene>
<comment type="caution">
    <text evidence="2">The sequence shown here is derived from an EMBL/GenBank/DDBJ whole genome shotgun (WGS) entry which is preliminary data.</text>
</comment>
<feature type="compositionally biased region" description="Basic and acidic residues" evidence="1">
    <location>
        <begin position="482"/>
        <end position="523"/>
    </location>
</feature>
<dbReference type="OrthoDB" id="7483387at2"/>
<protein>
    <recommendedName>
        <fullName evidence="4">Large polyvalent protein associated domain-containing protein</fullName>
    </recommendedName>
</protein>
<dbReference type="RefSeq" id="WP_037973919.1">
    <property type="nucleotide sequence ID" value="NZ_JMKI01000002.1"/>
</dbReference>
<accession>A0A073ISZ2</accession>
<name>A0A073ISZ2_9BACT</name>
<reference evidence="2 3" key="1">
    <citation type="submission" date="2014-04" db="EMBL/GenBank/DDBJ databases">
        <title>Draft Genome Sequence of Synergistes jonesii.</title>
        <authorList>
            <person name="Coil D.A."/>
            <person name="Eisen J.A."/>
            <person name="Holland-Moritz H.E."/>
        </authorList>
    </citation>
    <scope>NUCLEOTIDE SEQUENCE [LARGE SCALE GENOMIC DNA]</scope>
    <source>
        <strain evidence="2 3">78-1</strain>
    </source>
</reference>
<evidence type="ECO:0000313" key="2">
    <source>
        <dbReference type="EMBL" id="KEJ93458.1"/>
    </source>
</evidence>
<organism evidence="2 3">
    <name type="scientific">Synergistes jonesii</name>
    <dbReference type="NCBI Taxonomy" id="2754"/>
    <lineage>
        <taxon>Bacteria</taxon>
        <taxon>Thermotogati</taxon>
        <taxon>Synergistota</taxon>
        <taxon>Synergistia</taxon>
        <taxon>Synergistales</taxon>
        <taxon>Synergistaceae</taxon>
        <taxon>Synergistes</taxon>
    </lineage>
</organism>